<accession>A0A9Q1D196</accession>
<evidence type="ECO:0000256" key="1">
    <source>
        <dbReference type="ARBA" id="ARBA00004123"/>
    </source>
</evidence>
<dbReference type="GO" id="GO:0005634">
    <property type="term" value="C:nucleus"/>
    <property type="evidence" value="ECO:0007669"/>
    <property type="project" value="UniProtKB-SubCell"/>
</dbReference>
<evidence type="ECO:0000313" key="3">
    <source>
        <dbReference type="EMBL" id="KAJ8254472.1"/>
    </source>
</evidence>
<dbReference type="Proteomes" id="UP001152803">
    <property type="component" value="Unassembled WGS sequence"/>
</dbReference>
<sequence length="92" mass="10626">MLYLKKYFTEGLIQFTILLSLIGVRVDVDTYLSSQLPPLREIILGPSSAYTQTQFHNLRNTLDGYGIHPKSVDLDYFFASRRLLSEVRSLDR</sequence>
<dbReference type="InterPro" id="IPR047167">
    <property type="entry name" value="NFE2-like"/>
</dbReference>
<name>A0A9Q1D196_CONCO</name>
<dbReference type="PANTHER" id="PTHR24411">
    <property type="entry name" value="NUCLEAR FACTOR ERYTHROID 2-RELATED FACTOR"/>
    <property type="match status" value="1"/>
</dbReference>
<dbReference type="AlphaFoldDB" id="A0A9Q1D196"/>
<dbReference type="EMBL" id="JAFJMO010000016">
    <property type="protein sequence ID" value="KAJ8254472.1"/>
    <property type="molecule type" value="Genomic_DNA"/>
</dbReference>
<gene>
    <name evidence="3" type="ORF">COCON_G00210840</name>
</gene>
<keyword evidence="4" id="KW-1185">Reference proteome</keyword>
<dbReference type="GO" id="GO:0000981">
    <property type="term" value="F:DNA-binding transcription factor activity, RNA polymerase II-specific"/>
    <property type="evidence" value="ECO:0007669"/>
    <property type="project" value="TreeGrafter"/>
</dbReference>
<comment type="caution">
    <text evidence="3">The sequence shown here is derived from an EMBL/GenBank/DDBJ whole genome shotgun (WGS) entry which is preliminary data.</text>
</comment>
<keyword evidence="2" id="KW-0678">Repressor</keyword>
<comment type="subcellular location">
    <subcellularLocation>
        <location evidence="1">Nucleus</location>
    </subcellularLocation>
</comment>
<evidence type="ECO:0000313" key="4">
    <source>
        <dbReference type="Proteomes" id="UP001152803"/>
    </source>
</evidence>
<proteinExistence type="predicted"/>
<organism evidence="3 4">
    <name type="scientific">Conger conger</name>
    <name type="common">Conger eel</name>
    <name type="synonym">Muraena conger</name>
    <dbReference type="NCBI Taxonomy" id="82655"/>
    <lineage>
        <taxon>Eukaryota</taxon>
        <taxon>Metazoa</taxon>
        <taxon>Chordata</taxon>
        <taxon>Craniata</taxon>
        <taxon>Vertebrata</taxon>
        <taxon>Euteleostomi</taxon>
        <taxon>Actinopterygii</taxon>
        <taxon>Neopterygii</taxon>
        <taxon>Teleostei</taxon>
        <taxon>Anguilliformes</taxon>
        <taxon>Congridae</taxon>
        <taxon>Conger</taxon>
    </lineage>
</organism>
<feature type="non-terminal residue" evidence="3">
    <location>
        <position position="92"/>
    </location>
</feature>
<dbReference type="GO" id="GO:0000978">
    <property type="term" value="F:RNA polymerase II cis-regulatory region sequence-specific DNA binding"/>
    <property type="evidence" value="ECO:0007669"/>
    <property type="project" value="InterPro"/>
</dbReference>
<reference evidence="3" key="1">
    <citation type="journal article" date="2023" name="Science">
        <title>Genome structures resolve the early diversification of teleost fishes.</title>
        <authorList>
            <person name="Parey E."/>
            <person name="Louis A."/>
            <person name="Montfort J."/>
            <person name="Bouchez O."/>
            <person name="Roques C."/>
            <person name="Iampietro C."/>
            <person name="Lluch J."/>
            <person name="Castinel A."/>
            <person name="Donnadieu C."/>
            <person name="Desvignes T."/>
            <person name="Floi Bucao C."/>
            <person name="Jouanno E."/>
            <person name="Wen M."/>
            <person name="Mejri S."/>
            <person name="Dirks R."/>
            <person name="Jansen H."/>
            <person name="Henkel C."/>
            <person name="Chen W.J."/>
            <person name="Zahm M."/>
            <person name="Cabau C."/>
            <person name="Klopp C."/>
            <person name="Thompson A.W."/>
            <person name="Robinson-Rechavi M."/>
            <person name="Braasch I."/>
            <person name="Lecointre G."/>
            <person name="Bobe J."/>
            <person name="Postlethwait J.H."/>
            <person name="Berthelot C."/>
            <person name="Roest Crollius H."/>
            <person name="Guiguen Y."/>
        </authorList>
    </citation>
    <scope>NUCLEOTIDE SEQUENCE</scope>
    <source>
        <strain evidence="3">Concon-B</strain>
    </source>
</reference>
<evidence type="ECO:0000256" key="2">
    <source>
        <dbReference type="ARBA" id="ARBA00022491"/>
    </source>
</evidence>
<evidence type="ECO:0008006" key="5">
    <source>
        <dbReference type="Google" id="ProtNLM"/>
    </source>
</evidence>
<protein>
    <recommendedName>
        <fullName evidence="5">NFE2L1</fullName>
    </recommendedName>
</protein>
<dbReference type="OrthoDB" id="8909538at2759"/>
<dbReference type="PANTHER" id="PTHR24411:SF31">
    <property type="entry name" value="ENDOPLASMIC RETICULUM MEMBRANE SENSOR NFE2L1"/>
    <property type="match status" value="1"/>
</dbReference>